<proteinExistence type="predicted"/>
<dbReference type="Proteomes" id="UP000030854">
    <property type="component" value="Unassembled WGS sequence"/>
</dbReference>
<accession>A0A0B1NZW5</accession>
<keyword evidence="2" id="KW-1185">Reference proteome</keyword>
<organism evidence="1 2">
    <name type="scientific">Uncinula necator</name>
    <name type="common">Grape powdery mildew</name>
    <dbReference type="NCBI Taxonomy" id="52586"/>
    <lineage>
        <taxon>Eukaryota</taxon>
        <taxon>Fungi</taxon>
        <taxon>Dikarya</taxon>
        <taxon>Ascomycota</taxon>
        <taxon>Pezizomycotina</taxon>
        <taxon>Leotiomycetes</taxon>
        <taxon>Erysiphales</taxon>
        <taxon>Erysiphaceae</taxon>
        <taxon>Erysiphe</taxon>
    </lineage>
</organism>
<dbReference type="HOGENOM" id="CLU_046750_0_0_1"/>
<gene>
    <name evidence="1" type="ORF">EV44_g3910</name>
</gene>
<evidence type="ECO:0000313" key="2">
    <source>
        <dbReference type="Proteomes" id="UP000030854"/>
    </source>
</evidence>
<dbReference type="EMBL" id="JNVN01004823">
    <property type="protein sequence ID" value="KHJ30196.1"/>
    <property type="molecule type" value="Genomic_DNA"/>
</dbReference>
<dbReference type="OMA" id="HIEGAFA"/>
<dbReference type="AlphaFoldDB" id="A0A0B1NZW5"/>
<dbReference type="STRING" id="52586.A0A0B1NZW5"/>
<sequence>MAGVEAGATQAIGKNVVQTSENGKIHSSQVAIEKIGDVLKKMKGCLNKVGLKGVIMTVEEVDEAIEALNNNRFIWLHATQNNSLEHRMLALEEAVKKNLVEKCGQMGSKDVVGKSYASVVAPPAAKAAVRIRVPGAEELQPAELLSIAKQKIKGAYAIRQMRSHDTEVFVQSSNHRNAALSMEQPKEFKILRKDFPVEIAGVPLSTKIASGKNADNTELISSLTNASKVRIPGLQINRIRWLQDGKEHEKARKKGHTRGSVILSLPTEELQWRVVRNGIVIDSILYSAQIWTPKAQTKQCFNCSQWGHVQAVCSKLVRCGECAGQHQSCDCPKDRILCCNCGQNHRSWQRAVCKTFKVYKEGVERARLENQIKTAEIRSEKIPATEAKYVPVNTSDEEGFTLVTRKSSETKRGLGRPRKDALAPMTSQIIATSPNAKVGIPPRSSRLSNVRANVENIVALTSAPFFT</sequence>
<evidence type="ECO:0000313" key="1">
    <source>
        <dbReference type="EMBL" id="KHJ30196.1"/>
    </source>
</evidence>
<name>A0A0B1NZW5_UNCNE</name>
<reference evidence="1 2" key="1">
    <citation type="journal article" date="2014" name="BMC Genomics">
        <title>Adaptive genomic structural variation in the grape powdery mildew pathogen, Erysiphe necator.</title>
        <authorList>
            <person name="Jones L."/>
            <person name="Riaz S."/>
            <person name="Morales-Cruz A."/>
            <person name="Amrine K.C."/>
            <person name="McGuire B."/>
            <person name="Gubler W.D."/>
            <person name="Walker M.A."/>
            <person name="Cantu D."/>
        </authorList>
    </citation>
    <scope>NUCLEOTIDE SEQUENCE [LARGE SCALE GENOMIC DNA]</scope>
    <source>
        <strain evidence="2">c</strain>
    </source>
</reference>
<protein>
    <submittedName>
        <fullName evidence="1">Putative zinc finger cchc-type protein</fullName>
    </submittedName>
</protein>
<comment type="caution">
    <text evidence="1">The sequence shown here is derived from an EMBL/GenBank/DDBJ whole genome shotgun (WGS) entry which is preliminary data.</text>
</comment>